<dbReference type="InterPro" id="IPR052977">
    <property type="entry name" value="Polyferredoxin-like_ET"/>
</dbReference>
<gene>
    <name evidence="3" type="ORF">LCGC14_1837620</name>
    <name evidence="2" type="ORF">LCGC14_1837990</name>
</gene>
<name>A0A0F9GEC4_9ZZZZ</name>
<proteinExistence type="predicted"/>
<evidence type="ECO:0000259" key="1">
    <source>
        <dbReference type="PROSITE" id="PS51379"/>
    </source>
</evidence>
<comment type="caution">
    <text evidence="3">The sequence shown here is derived from an EMBL/GenBank/DDBJ whole genome shotgun (WGS) entry which is preliminary data.</text>
</comment>
<protein>
    <recommendedName>
        <fullName evidence="1">4Fe-4S ferredoxin-type domain-containing protein</fullName>
    </recommendedName>
</protein>
<dbReference type="EMBL" id="LAZR01018257">
    <property type="protein sequence ID" value="KKL97085.1"/>
    <property type="molecule type" value="Genomic_DNA"/>
</dbReference>
<accession>A0A0F9GEC4</accession>
<feature type="domain" description="4Fe-4S ferredoxin-type" evidence="1">
    <location>
        <begin position="127"/>
        <end position="156"/>
    </location>
</feature>
<dbReference type="AlphaFoldDB" id="A0A0F9GEC4"/>
<dbReference type="InterPro" id="IPR017896">
    <property type="entry name" value="4Fe4S_Fe-S-bd"/>
</dbReference>
<dbReference type="PROSITE" id="PS00198">
    <property type="entry name" value="4FE4S_FER_1"/>
    <property type="match status" value="1"/>
</dbReference>
<evidence type="ECO:0000313" key="3">
    <source>
        <dbReference type="EMBL" id="KKL97123.1"/>
    </source>
</evidence>
<dbReference type="PROSITE" id="PS51379">
    <property type="entry name" value="4FE4S_FER_2"/>
    <property type="match status" value="2"/>
</dbReference>
<dbReference type="InterPro" id="IPR017900">
    <property type="entry name" value="4Fe4S_Fe_S_CS"/>
</dbReference>
<dbReference type="Gene3D" id="3.30.70.20">
    <property type="match status" value="1"/>
</dbReference>
<sequence length="265" mass="31166">MLCVIVCPNDAFHENIEPEGQIDLIEFPTIGKFYKIDLDKCIEDKKIEICKLCLDVRKRNNIEEYYRIAKECPVKCFQIDSPIQGEVIIKKNMLHKCDPQGCKACVNICPTRSFFIPEKAEDVKKFGKIACNEDECFYCGACENSCPDDLIRVERREIEIINPKQISNYPWIQGWIKNIKKILKERLISGKEPIEIPIIEEEVKKVKEKIEEDIPQLTEEDRKKLVELNEKVQSFLKSSKIRYWIKDQKTEKIRKELNKILNQNK</sequence>
<dbReference type="SUPFAM" id="SSF54862">
    <property type="entry name" value="4Fe-4S ferredoxins"/>
    <property type="match status" value="1"/>
</dbReference>
<dbReference type="Pfam" id="PF12838">
    <property type="entry name" value="Fer4_7"/>
    <property type="match status" value="1"/>
</dbReference>
<feature type="domain" description="4Fe-4S ferredoxin-type" evidence="1">
    <location>
        <begin position="85"/>
        <end position="119"/>
    </location>
</feature>
<dbReference type="PANTHER" id="PTHR43193:SF2">
    <property type="entry name" value="POLYFERREDOXIN PROTEIN FWDF"/>
    <property type="match status" value="1"/>
</dbReference>
<reference evidence="3" key="1">
    <citation type="journal article" date="2015" name="Nature">
        <title>Complex archaea that bridge the gap between prokaryotes and eukaryotes.</title>
        <authorList>
            <person name="Spang A."/>
            <person name="Saw J.H."/>
            <person name="Jorgensen S.L."/>
            <person name="Zaremba-Niedzwiedzka K."/>
            <person name="Martijn J."/>
            <person name="Lind A.E."/>
            <person name="van Eijk R."/>
            <person name="Schleper C."/>
            <person name="Guy L."/>
            <person name="Ettema T.J."/>
        </authorList>
    </citation>
    <scope>NUCLEOTIDE SEQUENCE</scope>
</reference>
<evidence type="ECO:0000313" key="2">
    <source>
        <dbReference type="EMBL" id="KKL97085.1"/>
    </source>
</evidence>
<dbReference type="PANTHER" id="PTHR43193">
    <property type="match status" value="1"/>
</dbReference>
<dbReference type="EMBL" id="LAZR01018244">
    <property type="protein sequence ID" value="KKL97123.1"/>
    <property type="molecule type" value="Genomic_DNA"/>
</dbReference>
<organism evidence="3">
    <name type="scientific">marine sediment metagenome</name>
    <dbReference type="NCBI Taxonomy" id="412755"/>
    <lineage>
        <taxon>unclassified sequences</taxon>
        <taxon>metagenomes</taxon>
        <taxon>ecological metagenomes</taxon>
    </lineage>
</organism>